<proteinExistence type="predicted"/>
<gene>
    <name evidence="1" type="ORF">KPL71_001634</name>
</gene>
<reference evidence="2" key="1">
    <citation type="journal article" date="2023" name="Hortic. Res.">
        <title>A chromosome-level phased genome enabling allele-level studies in sweet orange: a case study on citrus Huanglongbing tolerance.</title>
        <authorList>
            <person name="Wu B."/>
            <person name="Yu Q."/>
            <person name="Deng Z."/>
            <person name="Duan Y."/>
            <person name="Luo F."/>
            <person name="Gmitter F. Jr."/>
        </authorList>
    </citation>
    <scope>NUCLEOTIDE SEQUENCE [LARGE SCALE GENOMIC DNA]</scope>
    <source>
        <strain evidence="2">cv. Valencia</strain>
    </source>
</reference>
<protein>
    <submittedName>
        <fullName evidence="1">G-type lectin S-receptor-like serine/threonine-protein kinase SD1-1</fullName>
    </submittedName>
</protein>
<comment type="caution">
    <text evidence="1">The sequence shown here is derived from an EMBL/GenBank/DDBJ whole genome shotgun (WGS) entry which is preliminary data.</text>
</comment>
<dbReference type="Proteomes" id="UP000829398">
    <property type="component" value="Chromosome 1"/>
</dbReference>
<organism evidence="1 2">
    <name type="scientific">Citrus sinensis</name>
    <name type="common">Sweet orange</name>
    <name type="synonym">Citrus aurantium var. sinensis</name>
    <dbReference type="NCBI Taxonomy" id="2711"/>
    <lineage>
        <taxon>Eukaryota</taxon>
        <taxon>Viridiplantae</taxon>
        <taxon>Streptophyta</taxon>
        <taxon>Embryophyta</taxon>
        <taxon>Tracheophyta</taxon>
        <taxon>Spermatophyta</taxon>
        <taxon>Magnoliopsida</taxon>
        <taxon>eudicotyledons</taxon>
        <taxon>Gunneridae</taxon>
        <taxon>Pentapetalae</taxon>
        <taxon>rosids</taxon>
        <taxon>malvids</taxon>
        <taxon>Sapindales</taxon>
        <taxon>Rutaceae</taxon>
        <taxon>Aurantioideae</taxon>
        <taxon>Citrus</taxon>
    </lineage>
</organism>
<accession>A0ACB8NY50</accession>
<evidence type="ECO:0000313" key="1">
    <source>
        <dbReference type="EMBL" id="KAH9803071.1"/>
    </source>
</evidence>
<name>A0ACB8NY50_CITSI</name>
<dbReference type="EMBL" id="CM039170">
    <property type="protein sequence ID" value="KAH9803071.1"/>
    <property type="molecule type" value="Genomic_DNA"/>
</dbReference>
<keyword evidence="2" id="KW-1185">Reference proteome</keyword>
<sequence length="304" mass="34967">MVLITGCLIHKSRRNIVGNNSRTDQGNEDQNEDLELPLFELAAISNATDNFSINNKLGEGGFRPVYWENLKLARHTSGEQEISVKRLSKISEQGLKELKNEERRICLNSFIFGLDISNLTIFIWYFLDQTRRTLLDWSKHFHIICRTARVLLYLHQDFRLRITHRDLKASNVLLDNDMNPKISDFGLARPFGGDETEGSTDKSGWNIVGIYCFVIFTIQLHCGYMAPKYASDELFSVESDVSNFGILLLEIVRPQLNLIGHAWKLWKEDMPSRLIYACCQETCNLAEVMRCIDSIPRIGHVRPQ</sequence>
<evidence type="ECO:0000313" key="2">
    <source>
        <dbReference type="Proteomes" id="UP000829398"/>
    </source>
</evidence>